<reference evidence="1" key="1">
    <citation type="journal article" date="2015" name="Nature">
        <title>Complex archaea that bridge the gap between prokaryotes and eukaryotes.</title>
        <authorList>
            <person name="Spang A."/>
            <person name="Saw J.H."/>
            <person name="Jorgensen S.L."/>
            <person name="Zaremba-Niedzwiedzka K."/>
            <person name="Martijn J."/>
            <person name="Lind A.E."/>
            <person name="van Eijk R."/>
            <person name="Schleper C."/>
            <person name="Guy L."/>
            <person name="Ettema T.J."/>
        </authorList>
    </citation>
    <scope>NUCLEOTIDE SEQUENCE</scope>
</reference>
<gene>
    <name evidence="1" type="ORF">LCGC14_2621380</name>
</gene>
<proteinExistence type="predicted"/>
<dbReference type="EMBL" id="LAZR01044740">
    <property type="protein sequence ID" value="KKL03912.1"/>
    <property type="molecule type" value="Genomic_DNA"/>
</dbReference>
<organism evidence="1">
    <name type="scientific">marine sediment metagenome</name>
    <dbReference type="NCBI Taxonomy" id="412755"/>
    <lineage>
        <taxon>unclassified sequences</taxon>
        <taxon>metagenomes</taxon>
        <taxon>ecological metagenomes</taxon>
    </lineage>
</organism>
<name>A0A0F9AQK4_9ZZZZ</name>
<accession>A0A0F9AQK4</accession>
<comment type="caution">
    <text evidence="1">The sequence shown here is derived from an EMBL/GenBank/DDBJ whole genome shotgun (WGS) entry which is preliminary data.</text>
</comment>
<dbReference type="AlphaFoldDB" id="A0A0F9AQK4"/>
<protein>
    <recommendedName>
        <fullName evidence="2">SpoVT-AbrB domain-containing protein</fullName>
    </recommendedName>
</protein>
<evidence type="ECO:0000313" key="1">
    <source>
        <dbReference type="EMBL" id="KKL03912.1"/>
    </source>
</evidence>
<evidence type="ECO:0008006" key="2">
    <source>
        <dbReference type="Google" id="ProtNLM"/>
    </source>
</evidence>
<sequence length="56" mass="6671">MVYIVKMTVYKHRTSINLPAVLVRKMKLKKYTHVTIRRAKGGELMIKGYKDEKEFE</sequence>